<feature type="region of interest" description="Disordered" evidence="1">
    <location>
        <begin position="99"/>
        <end position="125"/>
    </location>
</feature>
<dbReference type="AlphaFoldDB" id="A0A438DG91"/>
<sequence length="178" mass="20648">MEDLVTWRSKKQSIRAQSSAEAKFRVMAHGIYEGMWLKRLLNWVKIPVEDSMKMFYDNQAAIRIAKNLVHHDWTKHVEIDRYFIMEKIKEGHVKLQCEGDDSEQIRGRETGPTTHSEGKNEKSRGVIATMEARLPKVEIAMVDAQEVQPLSYEEFMSFQDKIMSMLASLESRIETLAT</sequence>
<name>A0A438DG91_VITVI</name>
<evidence type="ECO:0000256" key="1">
    <source>
        <dbReference type="SAM" id="MobiDB-lite"/>
    </source>
</evidence>
<organism evidence="2 3">
    <name type="scientific">Vitis vinifera</name>
    <name type="common">Grape</name>
    <dbReference type="NCBI Taxonomy" id="29760"/>
    <lineage>
        <taxon>Eukaryota</taxon>
        <taxon>Viridiplantae</taxon>
        <taxon>Streptophyta</taxon>
        <taxon>Embryophyta</taxon>
        <taxon>Tracheophyta</taxon>
        <taxon>Spermatophyta</taxon>
        <taxon>Magnoliopsida</taxon>
        <taxon>eudicotyledons</taxon>
        <taxon>Gunneridae</taxon>
        <taxon>Pentapetalae</taxon>
        <taxon>rosids</taxon>
        <taxon>Vitales</taxon>
        <taxon>Vitaceae</taxon>
        <taxon>Viteae</taxon>
        <taxon>Vitis</taxon>
    </lineage>
</organism>
<feature type="compositionally biased region" description="Basic and acidic residues" evidence="1">
    <location>
        <begin position="99"/>
        <end position="109"/>
    </location>
</feature>
<reference evidence="2 3" key="1">
    <citation type="journal article" date="2018" name="PLoS Genet.">
        <title>Population sequencing reveals clonal diversity and ancestral inbreeding in the grapevine cultivar Chardonnay.</title>
        <authorList>
            <person name="Roach M.J."/>
            <person name="Johnson D.L."/>
            <person name="Bohlmann J."/>
            <person name="van Vuuren H.J."/>
            <person name="Jones S.J."/>
            <person name="Pretorius I.S."/>
            <person name="Schmidt S.A."/>
            <person name="Borneman A.R."/>
        </authorList>
    </citation>
    <scope>NUCLEOTIDE SEQUENCE [LARGE SCALE GENOMIC DNA]</scope>
    <source>
        <strain evidence="3">cv. Chardonnay</strain>
        <tissue evidence="2">Leaf</tissue>
    </source>
</reference>
<dbReference type="PANTHER" id="PTHR11439:SF486">
    <property type="entry name" value="RLK (RECEPTOR-LIKE KINASE) PROTEIN, PUTATIVE-RELATED"/>
    <property type="match status" value="1"/>
</dbReference>
<comment type="caution">
    <text evidence="2">The sequence shown here is derived from an EMBL/GenBank/DDBJ whole genome shotgun (WGS) entry which is preliminary data.</text>
</comment>
<proteinExistence type="predicted"/>
<gene>
    <name evidence="2" type="primary">GIP_424</name>
    <name evidence="2" type="ORF">CK203_081417</name>
</gene>
<evidence type="ECO:0000313" key="3">
    <source>
        <dbReference type="Proteomes" id="UP000288805"/>
    </source>
</evidence>
<dbReference type="PANTHER" id="PTHR11439">
    <property type="entry name" value="GAG-POL-RELATED RETROTRANSPOSON"/>
    <property type="match status" value="1"/>
</dbReference>
<dbReference type="CDD" id="cd09272">
    <property type="entry name" value="RNase_HI_RT_Ty1"/>
    <property type="match status" value="1"/>
</dbReference>
<dbReference type="Proteomes" id="UP000288805">
    <property type="component" value="Unassembled WGS sequence"/>
</dbReference>
<accession>A0A438DG91</accession>
<evidence type="ECO:0000313" key="2">
    <source>
        <dbReference type="EMBL" id="RVW34416.1"/>
    </source>
</evidence>
<dbReference type="EMBL" id="QGNW01001641">
    <property type="protein sequence ID" value="RVW34416.1"/>
    <property type="molecule type" value="Genomic_DNA"/>
</dbReference>
<protein>
    <submittedName>
        <fullName evidence="2">Copia protein</fullName>
    </submittedName>
</protein>